<evidence type="ECO:0000313" key="3">
    <source>
        <dbReference type="Proteomes" id="UP000299102"/>
    </source>
</evidence>
<name>A0A4C1XPW0_EUMVA</name>
<dbReference type="EMBL" id="BGZK01000891">
    <property type="protein sequence ID" value="GBP64219.1"/>
    <property type="molecule type" value="Genomic_DNA"/>
</dbReference>
<reference evidence="2 3" key="1">
    <citation type="journal article" date="2019" name="Commun. Biol.">
        <title>The bagworm genome reveals a unique fibroin gene that provides high tensile strength.</title>
        <authorList>
            <person name="Kono N."/>
            <person name="Nakamura H."/>
            <person name="Ohtoshi R."/>
            <person name="Tomita M."/>
            <person name="Numata K."/>
            <person name="Arakawa K."/>
        </authorList>
    </citation>
    <scope>NUCLEOTIDE SEQUENCE [LARGE SCALE GENOMIC DNA]</scope>
</reference>
<proteinExistence type="predicted"/>
<comment type="caution">
    <text evidence="2">The sequence shown here is derived from an EMBL/GenBank/DDBJ whole genome shotgun (WGS) entry which is preliminary data.</text>
</comment>
<evidence type="ECO:0000313" key="2">
    <source>
        <dbReference type="EMBL" id="GBP64219.1"/>
    </source>
</evidence>
<accession>A0A4C1XPW0</accession>
<feature type="compositionally biased region" description="Low complexity" evidence="1">
    <location>
        <begin position="122"/>
        <end position="132"/>
    </location>
</feature>
<sequence>MKPEDDRRCPTDVCAYDVRSDVFGEVDRYSLDATRFNLLSGTENTRTLCHRHISAIPMTPESDRRYPNDVYIFGQLNRWASDQIYSVKPSASDDCLCHTIMGHSTWPQATSAILRDKRVCKPPKSIQSSSPIETSNTQTNYRGLPGLLNRNRISNDGDSNENSYIWGSGRPRRRVFRDKSEVVSPAISARSAGPRT</sequence>
<gene>
    <name evidence="2" type="ORF">EVAR_38706_1</name>
</gene>
<evidence type="ECO:0000256" key="1">
    <source>
        <dbReference type="SAM" id="MobiDB-lite"/>
    </source>
</evidence>
<dbReference type="AlphaFoldDB" id="A0A4C1XPW0"/>
<keyword evidence="3" id="KW-1185">Reference proteome</keyword>
<dbReference type="Proteomes" id="UP000299102">
    <property type="component" value="Unassembled WGS sequence"/>
</dbReference>
<feature type="region of interest" description="Disordered" evidence="1">
    <location>
        <begin position="122"/>
        <end position="196"/>
    </location>
</feature>
<organism evidence="2 3">
    <name type="scientific">Eumeta variegata</name>
    <name type="common">Bagworm moth</name>
    <name type="synonym">Eumeta japonica</name>
    <dbReference type="NCBI Taxonomy" id="151549"/>
    <lineage>
        <taxon>Eukaryota</taxon>
        <taxon>Metazoa</taxon>
        <taxon>Ecdysozoa</taxon>
        <taxon>Arthropoda</taxon>
        <taxon>Hexapoda</taxon>
        <taxon>Insecta</taxon>
        <taxon>Pterygota</taxon>
        <taxon>Neoptera</taxon>
        <taxon>Endopterygota</taxon>
        <taxon>Lepidoptera</taxon>
        <taxon>Glossata</taxon>
        <taxon>Ditrysia</taxon>
        <taxon>Tineoidea</taxon>
        <taxon>Psychidae</taxon>
        <taxon>Oiketicinae</taxon>
        <taxon>Eumeta</taxon>
    </lineage>
</organism>
<protein>
    <submittedName>
        <fullName evidence="2">Uncharacterized protein</fullName>
    </submittedName>
</protein>
<feature type="compositionally biased region" description="Polar residues" evidence="1">
    <location>
        <begin position="151"/>
        <end position="165"/>
    </location>
</feature>